<evidence type="ECO:0000313" key="3">
    <source>
        <dbReference type="Proteomes" id="UP001500603"/>
    </source>
</evidence>
<evidence type="ECO:0000313" key="2">
    <source>
        <dbReference type="EMBL" id="GAA5068663.1"/>
    </source>
</evidence>
<evidence type="ECO:0000256" key="1">
    <source>
        <dbReference type="SAM" id="MobiDB-lite"/>
    </source>
</evidence>
<reference evidence="3" key="1">
    <citation type="journal article" date="2019" name="Int. J. Syst. Evol. Microbiol.">
        <title>The Global Catalogue of Microorganisms (GCM) 10K type strain sequencing project: providing services to taxonomists for standard genome sequencing and annotation.</title>
        <authorList>
            <consortium name="The Broad Institute Genomics Platform"/>
            <consortium name="The Broad Institute Genome Sequencing Center for Infectious Disease"/>
            <person name="Wu L."/>
            <person name="Ma J."/>
        </authorList>
    </citation>
    <scope>NUCLEOTIDE SEQUENCE [LARGE SCALE GENOMIC DNA]</scope>
    <source>
        <strain evidence="3">JCM 18298</strain>
    </source>
</reference>
<organism evidence="2 3">
    <name type="scientific">Nocardia callitridis</name>
    <dbReference type="NCBI Taxonomy" id="648753"/>
    <lineage>
        <taxon>Bacteria</taxon>
        <taxon>Bacillati</taxon>
        <taxon>Actinomycetota</taxon>
        <taxon>Actinomycetes</taxon>
        <taxon>Mycobacteriales</taxon>
        <taxon>Nocardiaceae</taxon>
        <taxon>Nocardia</taxon>
    </lineage>
</organism>
<feature type="region of interest" description="Disordered" evidence="1">
    <location>
        <begin position="1"/>
        <end position="26"/>
    </location>
</feature>
<name>A0ABP9L3J1_9NOCA</name>
<dbReference type="EMBL" id="BAABJM010000009">
    <property type="protein sequence ID" value="GAA5068663.1"/>
    <property type="molecule type" value="Genomic_DNA"/>
</dbReference>
<keyword evidence="3" id="KW-1185">Reference proteome</keyword>
<dbReference type="Proteomes" id="UP001500603">
    <property type="component" value="Unassembled WGS sequence"/>
</dbReference>
<accession>A0ABP9L3J1</accession>
<protein>
    <submittedName>
        <fullName evidence="2">Uncharacterized protein</fullName>
    </submittedName>
</protein>
<proteinExistence type="predicted"/>
<comment type="caution">
    <text evidence="2">The sequence shown here is derived from an EMBL/GenBank/DDBJ whole genome shotgun (WGS) entry which is preliminary data.</text>
</comment>
<sequence length="130" mass="14101">MPSGAPAVDDRRTHSGAPFWGNGLTGPPLAVSAQTATIRHMVTVYANQTVVRAEDLPDVIRAAEVLGIGLRIENVLIPIDDEGNVSLEWVVTRDEEVPAYEEWEGRYEEPSEEDEETAASLVLSALSSVE</sequence>
<gene>
    <name evidence="2" type="ORF">GCM10023318_59220</name>
</gene>